<sequence length="158" mass="16894">MELIATGALMGLGGTVAMDIWAEVLNRFAGQPKPNWANVGRWSGHTLRGKLFHDSIAEAAPVASETALGWGVHYGVGVLYGVMFVLIVGTAWVAAPTFLPVWIFALITIAAGWFLLQPGMGLGWAASRTDTPWKVRIMGLIAHTVFGLGMYLTAILLS</sequence>
<dbReference type="EMBL" id="FWYD01000004">
    <property type="protein sequence ID" value="SMC75064.1"/>
    <property type="molecule type" value="Genomic_DNA"/>
</dbReference>
<evidence type="ECO:0000313" key="2">
    <source>
        <dbReference type="EMBL" id="SMC75064.1"/>
    </source>
</evidence>
<evidence type="ECO:0000256" key="1">
    <source>
        <dbReference type="SAM" id="Phobius"/>
    </source>
</evidence>
<proteinExistence type="predicted"/>
<feature type="transmembrane region" description="Helical" evidence="1">
    <location>
        <begin position="101"/>
        <end position="125"/>
    </location>
</feature>
<feature type="transmembrane region" description="Helical" evidence="1">
    <location>
        <begin position="137"/>
        <end position="157"/>
    </location>
</feature>
<feature type="transmembrane region" description="Helical" evidence="1">
    <location>
        <begin position="74"/>
        <end position="95"/>
    </location>
</feature>
<reference evidence="2 3" key="1">
    <citation type="submission" date="2017-04" db="EMBL/GenBank/DDBJ databases">
        <authorList>
            <person name="Afonso C.L."/>
            <person name="Miller P.J."/>
            <person name="Scott M.A."/>
            <person name="Spackman E."/>
            <person name="Goraichik I."/>
            <person name="Dimitrov K.M."/>
            <person name="Suarez D.L."/>
            <person name="Swayne D.E."/>
        </authorList>
    </citation>
    <scope>NUCLEOTIDE SEQUENCE [LARGE SCALE GENOMIC DNA]</scope>
    <source>
        <strain evidence="2 3">CGMCC 1.12644</strain>
    </source>
</reference>
<dbReference type="OrthoDB" id="9812539at2"/>
<name>A0A1W2BQS3_9RHOB</name>
<dbReference type="RefSeq" id="WP_084352684.1">
    <property type="nucleotide sequence ID" value="NZ_FWYD01000004.1"/>
</dbReference>
<evidence type="ECO:0000313" key="3">
    <source>
        <dbReference type="Proteomes" id="UP000192330"/>
    </source>
</evidence>
<dbReference type="Pfam" id="PF11158">
    <property type="entry name" value="DUF2938"/>
    <property type="match status" value="1"/>
</dbReference>
<dbReference type="Proteomes" id="UP000192330">
    <property type="component" value="Unassembled WGS sequence"/>
</dbReference>
<keyword evidence="1" id="KW-0812">Transmembrane</keyword>
<dbReference type="InterPro" id="IPR021329">
    <property type="entry name" value="DUF2938"/>
</dbReference>
<keyword evidence="1" id="KW-0472">Membrane</keyword>
<protein>
    <recommendedName>
        <fullName evidence="4">DUF2938 domain-containing protein</fullName>
    </recommendedName>
</protein>
<organism evidence="2 3">
    <name type="scientific">Primorskyibacter flagellatus</name>
    <dbReference type="NCBI Taxonomy" id="1387277"/>
    <lineage>
        <taxon>Bacteria</taxon>
        <taxon>Pseudomonadati</taxon>
        <taxon>Pseudomonadota</taxon>
        <taxon>Alphaproteobacteria</taxon>
        <taxon>Rhodobacterales</taxon>
        <taxon>Roseobacteraceae</taxon>
        <taxon>Primorskyibacter</taxon>
    </lineage>
</organism>
<dbReference type="AlphaFoldDB" id="A0A1W2BQS3"/>
<keyword evidence="1" id="KW-1133">Transmembrane helix</keyword>
<accession>A0A1W2BQS3</accession>
<dbReference type="STRING" id="1387277.SAMN06295998_104248"/>
<keyword evidence="3" id="KW-1185">Reference proteome</keyword>
<evidence type="ECO:0008006" key="4">
    <source>
        <dbReference type="Google" id="ProtNLM"/>
    </source>
</evidence>
<gene>
    <name evidence="2" type="ORF">SAMN06295998_104248</name>
</gene>